<protein>
    <submittedName>
        <fullName evidence="15">Cytochrome B</fullName>
    </submittedName>
</protein>
<dbReference type="GO" id="GO:0022904">
    <property type="term" value="P:respiratory electron transport chain"/>
    <property type="evidence" value="ECO:0007669"/>
    <property type="project" value="InterPro"/>
</dbReference>
<organism evidence="15 16">
    <name type="scientific">Ottowia oryzae</name>
    <dbReference type="NCBI Taxonomy" id="2109914"/>
    <lineage>
        <taxon>Bacteria</taxon>
        <taxon>Pseudomonadati</taxon>
        <taxon>Pseudomonadota</taxon>
        <taxon>Betaproteobacteria</taxon>
        <taxon>Burkholderiales</taxon>
        <taxon>Comamonadaceae</taxon>
        <taxon>Ottowia</taxon>
    </lineage>
</organism>
<dbReference type="PANTHER" id="PTHR30529">
    <property type="entry name" value="CYTOCHROME B561"/>
    <property type="match status" value="1"/>
</dbReference>
<comment type="cofactor">
    <cofactor evidence="1">
        <name>heme b</name>
        <dbReference type="ChEBI" id="CHEBI:60344"/>
    </cofactor>
</comment>
<evidence type="ECO:0000256" key="5">
    <source>
        <dbReference type="ARBA" id="ARBA00022617"/>
    </source>
</evidence>
<keyword evidence="16" id="KW-1185">Reference proteome</keyword>
<dbReference type="GO" id="GO:0009055">
    <property type="term" value="F:electron transfer activity"/>
    <property type="evidence" value="ECO:0007669"/>
    <property type="project" value="InterPro"/>
</dbReference>
<dbReference type="PANTHER" id="PTHR30529:SF1">
    <property type="entry name" value="CYTOCHROME B561 HOMOLOG 2"/>
    <property type="match status" value="1"/>
</dbReference>
<gene>
    <name evidence="15" type="ORF">C6570_00140</name>
</gene>
<comment type="similarity">
    <text evidence="12">Belongs to the cytochrome b561 family.</text>
</comment>
<keyword evidence="6 13" id="KW-0812">Transmembrane</keyword>
<accession>A0A2S0MAT6</accession>
<evidence type="ECO:0000256" key="6">
    <source>
        <dbReference type="ARBA" id="ARBA00022692"/>
    </source>
</evidence>
<dbReference type="GO" id="GO:0005886">
    <property type="term" value="C:plasma membrane"/>
    <property type="evidence" value="ECO:0007669"/>
    <property type="project" value="UniProtKB-SubCell"/>
</dbReference>
<keyword evidence="8" id="KW-0249">Electron transport</keyword>
<keyword evidence="9 13" id="KW-1133">Transmembrane helix</keyword>
<evidence type="ECO:0000256" key="8">
    <source>
        <dbReference type="ARBA" id="ARBA00022982"/>
    </source>
</evidence>
<feature type="domain" description="Cytochrome b561 bacterial/Ni-hydrogenase" evidence="14">
    <location>
        <begin position="8"/>
        <end position="175"/>
    </location>
</feature>
<evidence type="ECO:0000256" key="7">
    <source>
        <dbReference type="ARBA" id="ARBA00022723"/>
    </source>
</evidence>
<evidence type="ECO:0000256" key="10">
    <source>
        <dbReference type="ARBA" id="ARBA00023004"/>
    </source>
</evidence>
<evidence type="ECO:0000313" key="15">
    <source>
        <dbReference type="EMBL" id="AVO32843.1"/>
    </source>
</evidence>
<keyword evidence="5" id="KW-0349">Heme</keyword>
<dbReference type="AlphaFoldDB" id="A0A2S0MAT6"/>
<comment type="subcellular location">
    <subcellularLocation>
        <location evidence="2">Cell membrane</location>
        <topology evidence="2">Multi-pass membrane protein</topology>
    </subcellularLocation>
</comment>
<keyword evidence="7" id="KW-0479">Metal-binding</keyword>
<feature type="transmembrane region" description="Helical" evidence="13">
    <location>
        <begin position="12"/>
        <end position="33"/>
    </location>
</feature>
<name>A0A2S0MAT6_9BURK</name>
<dbReference type="SUPFAM" id="SSF81342">
    <property type="entry name" value="Transmembrane di-heme cytochromes"/>
    <property type="match status" value="1"/>
</dbReference>
<dbReference type="RefSeq" id="WP_106700939.1">
    <property type="nucleotide sequence ID" value="NZ_CP027666.1"/>
</dbReference>
<dbReference type="Proteomes" id="UP000239709">
    <property type="component" value="Chromosome"/>
</dbReference>
<evidence type="ECO:0000256" key="11">
    <source>
        <dbReference type="ARBA" id="ARBA00023136"/>
    </source>
</evidence>
<dbReference type="OrthoDB" id="8536275at2"/>
<dbReference type="Pfam" id="PF01292">
    <property type="entry name" value="Ni_hydr_CYTB"/>
    <property type="match status" value="1"/>
</dbReference>
<feature type="transmembrane region" description="Helical" evidence="13">
    <location>
        <begin position="85"/>
        <end position="103"/>
    </location>
</feature>
<dbReference type="Gene3D" id="1.20.950.20">
    <property type="entry name" value="Transmembrane di-heme cytochromes, Chain C"/>
    <property type="match status" value="1"/>
</dbReference>
<keyword evidence="11 13" id="KW-0472">Membrane</keyword>
<evidence type="ECO:0000259" key="14">
    <source>
        <dbReference type="Pfam" id="PF01292"/>
    </source>
</evidence>
<evidence type="ECO:0000256" key="12">
    <source>
        <dbReference type="ARBA" id="ARBA00037975"/>
    </source>
</evidence>
<keyword evidence="4" id="KW-1003">Cell membrane</keyword>
<feature type="transmembrane region" description="Helical" evidence="13">
    <location>
        <begin position="143"/>
        <end position="160"/>
    </location>
</feature>
<dbReference type="InterPro" id="IPR052168">
    <property type="entry name" value="Cytochrome_b561_oxidase"/>
</dbReference>
<sequence>MKSDTTNRYGTATRFLHWTMALCIAWMVFSALIPDALTDKSAQAFFRNGHKQVGSLLFVLIIVRLGWAMANASRRPASLSLAAKLGHWALYALMLAIPSIALLRQYGSGRAFSPLGLPIFPGFDPSQKIDWMVQLGGLLHGELAWVLLALVAGHVAMVWWHRRQGGAEDVLPRMVG</sequence>
<dbReference type="GO" id="GO:0020037">
    <property type="term" value="F:heme binding"/>
    <property type="evidence" value="ECO:0007669"/>
    <property type="project" value="TreeGrafter"/>
</dbReference>
<dbReference type="EMBL" id="CP027666">
    <property type="protein sequence ID" value="AVO32843.1"/>
    <property type="molecule type" value="Genomic_DNA"/>
</dbReference>
<dbReference type="InterPro" id="IPR011577">
    <property type="entry name" value="Cyt_b561_bac/Ni-Hgenase"/>
</dbReference>
<dbReference type="InterPro" id="IPR016174">
    <property type="entry name" value="Di-haem_cyt_TM"/>
</dbReference>
<evidence type="ECO:0000256" key="3">
    <source>
        <dbReference type="ARBA" id="ARBA00022448"/>
    </source>
</evidence>
<keyword evidence="10" id="KW-0408">Iron</keyword>
<evidence type="ECO:0000313" key="16">
    <source>
        <dbReference type="Proteomes" id="UP000239709"/>
    </source>
</evidence>
<proteinExistence type="inferred from homology"/>
<evidence type="ECO:0000256" key="13">
    <source>
        <dbReference type="SAM" id="Phobius"/>
    </source>
</evidence>
<reference evidence="15 16" key="1">
    <citation type="submission" date="2018-03" db="EMBL/GenBank/DDBJ databases">
        <title>Genome sequencing of Ottowia sp.</title>
        <authorList>
            <person name="Kim S.-J."/>
            <person name="Heo J."/>
            <person name="Kwon S.-W."/>
        </authorList>
    </citation>
    <scope>NUCLEOTIDE SEQUENCE [LARGE SCALE GENOMIC DNA]</scope>
    <source>
        <strain evidence="15 16">KADR8-3</strain>
    </source>
</reference>
<dbReference type="GO" id="GO:0046872">
    <property type="term" value="F:metal ion binding"/>
    <property type="evidence" value="ECO:0007669"/>
    <property type="project" value="UniProtKB-KW"/>
</dbReference>
<keyword evidence="3" id="KW-0813">Transport</keyword>
<dbReference type="KEGG" id="otk:C6570_00140"/>
<evidence type="ECO:0000256" key="1">
    <source>
        <dbReference type="ARBA" id="ARBA00001970"/>
    </source>
</evidence>
<evidence type="ECO:0000256" key="4">
    <source>
        <dbReference type="ARBA" id="ARBA00022475"/>
    </source>
</evidence>
<evidence type="ECO:0000256" key="2">
    <source>
        <dbReference type="ARBA" id="ARBA00004651"/>
    </source>
</evidence>
<feature type="transmembrane region" description="Helical" evidence="13">
    <location>
        <begin position="53"/>
        <end position="73"/>
    </location>
</feature>
<evidence type="ECO:0000256" key="9">
    <source>
        <dbReference type="ARBA" id="ARBA00022989"/>
    </source>
</evidence>